<evidence type="ECO:0000313" key="1">
    <source>
        <dbReference type="EMBL" id="GME27073.1"/>
    </source>
</evidence>
<protein>
    <submittedName>
        <fullName evidence="1">Uncharacterized protein BAUCODRAFT_557168</fullName>
    </submittedName>
</protein>
<evidence type="ECO:0000313" key="2">
    <source>
        <dbReference type="Proteomes" id="UP001165186"/>
    </source>
</evidence>
<accession>A0ACB5S2U4</accession>
<dbReference type="EMBL" id="BSXG01000034">
    <property type="protein sequence ID" value="GME27073.1"/>
    <property type="molecule type" value="Genomic_DNA"/>
</dbReference>
<gene>
    <name evidence="1" type="primary">g3395</name>
    <name evidence="1" type="ORF">NpPPO83_00003395</name>
</gene>
<reference evidence="1" key="1">
    <citation type="submission" date="2024-09" db="EMBL/GenBank/DDBJ databases">
        <title>Draft Genome Sequences of Neofusicoccum parvum.</title>
        <authorList>
            <person name="Ashida A."/>
            <person name="Camagna M."/>
            <person name="Tanaka A."/>
            <person name="Takemoto D."/>
        </authorList>
    </citation>
    <scope>NUCLEOTIDE SEQUENCE</scope>
    <source>
        <strain evidence="1">PPO83</strain>
    </source>
</reference>
<organism evidence="1 2">
    <name type="scientific">Neofusicoccum parvum</name>
    <dbReference type="NCBI Taxonomy" id="310453"/>
    <lineage>
        <taxon>Eukaryota</taxon>
        <taxon>Fungi</taxon>
        <taxon>Dikarya</taxon>
        <taxon>Ascomycota</taxon>
        <taxon>Pezizomycotina</taxon>
        <taxon>Dothideomycetes</taxon>
        <taxon>Dothideomycetes incertae sedis</taxon>
        <taxon>Botryosphaeriales</taxon>
        <taxon>Botryosphaeriaceae</taxon>
        <taxon>Neofusicoccum</taxon>
    </lineage>
</organism>
<proteinExistence type="predicted"/>
<keyword evidence="2" id="KW-1185">Reference proteome</keyword>
<comment type="caution">
    <text evidence="1">The sequence shown here is derived from an EMBL/GenBank/DDBJ whole genome shotgun (WGS) entry which is preliminary data.</text>
</comment>
<dbReference type="Proteomes" id="UP001165186">
    <property type="component" value="Unassembled WGS sequence"/>
</dbReference>
<name>A0ACB5S2U4_9PEZI</name>
<sequence length="331" mass="37890">MRFGLRPRTTIKGLDPIDPPTTPDQHSRQSLLGLIFALEDLHLTSTPDAQSRLLGKLPTLNKIHPFENLRPACQRMPFDKLPHSVRARIWREVAPEKRFPGAIQQNAFALMLFSKRYHAEVKKAILDTTLFVVGAPEHLHELFRAFEKNNVPSIKRMVLALSHQQYLSIFGYNIDTNRGICALPSPHAFLFACLRLETLILRFQNPHHNTVTWLKGGCTDTILEILWKSVKPYLFCTQTVLLIGSVKRFHQETYPNEHHTDMVVGWLSDSRRPEILLRASQHFPELVLLPQSLVGAAAPSPLLLDNELHFHLPPPCIWHRRRGCAHHFVAD</sequence>